<evidence type="ECO:0000313" key="3">
    <source>
        <dbReference type="Proteomes" id="UP001153076"/>
    </source>
</evidence>
<keyword evidence="3" id="KW-1185">Reference proteome</keyword>
<gene>
    <name evidence="1" type="ORF">Cgig2_021478</name>
    <name evidence="2" type="ORF">Cgig2_028584</name>
</gene>
<dbReference type="EMBL" id="JAKOGI010000567">
    <property type="protein sequence ID" value="KAJ8432999.1"/>
    <property type="molecule type" value="Genomic_DNA"/>
</dbReference>
<organism evidence="1 3">
    <name type="scientific">Carnegiea gigantea</name>
    <dbReference type="NCBI Taxonomy" id="171969"/>
    <lineage>
        <taxon>Eukaryota</taxon>
        <taxon>Viridiplantae</taxon>
        <taxon>Streptophyta</taxon>
        <taxon>Embryophyta</taxon>
        <taxon>Tracheophyta</taxon>
        <taxon>Spermatophyta</taxon>
        <taxon>Magnoliopsida</taxon>
        <taxon>eudicotyledons</taxon>
        <taxon>Gunneridae</taxon>
        <taxon>Pentapetalae</taxon>
        <taxon>Caryophyllales</taxon>
        <taxon>Cactineae</taxon>
        <taxon>Cactaceae</taxon>
        <taxon>Cactoideae</taxon>
        <taxon>Echinocereeae</taxon>
        <taxon>Carnegiea</taxon>
    </lineage>
</organism>
<dbReference type="Proteomes" id="UP001153076">
    <property type="component" value="Unassembled WGS sequence"/>
</dbReference>
<evidence type="ECO:0000313" key="1">
    <source>
        <dbReference type="EMBL" id="KAJ8419741.1"/>
    </source>
</evidence>
<accession>A0A9Q1GG59</accession>
<reference evidence="1" key="1">
    <citation type="submission" date="2022-04" db="EMBL/GenBank/DDBJ databases">
        <title>Carnegiea gigantea Genome sequencing and assembly v2.</title>
        <authorList>
            <person name="Copetti D."/>
            <person name="Sanderson M.J."/>
            <person name="Burquez A."/>
            <person name="Wojciechowski M.F."/>
        </authorList>
    </citation>
    <scope>NUCLEOTIDE SEQUENCE</scope>
    <source>
        <strain evidence="1">SGP5-SGP5p</strain>
        <tissue evidence="1">Aerial part</tissue>
    </source>
</reference>
<proteinExistence type="predicted"/>
<dbReference type="AlphaFoldDB" id="A0A9Q1GG59"/>
<dbReference type="EMBL" id="JAKOGI010004506">
    <property type="protein sequence ID" value="KAJ8419741.1"/>
    <property type="molecule type" value="Genomic_DNA"/>
</dbReference>
<comment type="caution">
    <text evidence="1">The sequence shown here is derived from an EMBL/GenBank/DDBJ whole genome shotgun (WGS) entry which is preliminary data.</text>
</comment>
<protein>
    <submittedName>
        <fullName evidence="1">Uncharacterized protein</fullName>
    </submittedName>
</protein>
<name>A0A9Q1GG59_9CARY</name>
<sequence>MKPILVQNSKAYSSDGENNGLDGMALLEDAKKARNDVITNSRVLAGVMAELEKLFPKALASLKRVRTTAVRTTTGALFTHTTLPGKSKSTTLVLSLDSCESEGFLLEVEATKNLGISQEENQPTATQMLIHEPELQEENAAPATGVVIRELGVDVPMRDV</sequence>
<evidence type="ECO:0000313" key="2">
    <source>
        <dbReference type="EMBL" id="KAJ8432999.1"/>
    </source>
</evidence>